<name>A0A495R9I2_9EURY</name>
<evidence type="ECO:0000313" key="3">
    <source>
        <dbReference type="Proteomes" id="UP000268233"/>
    </source>
</evidence>
<dbReference type="Proteomes" id="UP000268233">
    <property type="component" value="Unassembled WGS sequence"/>
</dbReference>
<keyword evidence="1" id="KW-0472">Membrane</keyword>
<dbReference type="EMBL" id="RBWW01000001">
    <property type="protein sequence ID" value="RKS83786.1"/>
    <property type="molecule type" value="Genomic_DNA"/>
</dbReference>
<evidence type="ECO:0000256" key="1">
    <source>
        <dbReference type="SAM" id="Phobius"/>
    </source>
</evidence>
<comment type="caution">
    <text evidence="2">The sequence shown here is derived from an EMBL/GenBank/DDBJ whole genome shotgun (WGS) entry which is preliminary data.</text>
</comment>
<feature type="transmembrane region" description="Helical" evidence="1">
    <location>
        <begin position="47"/>
        <end position="68"/>
    </location>
</feature>
<keyword evidence="3" id="KW-1185">Reference proteome</keyword>
<evidence type="ECO:0000313" key="2">
    <source>
        <dbReference type="EMBL" id="RKS83786.1"/>
    </source>
</evidence>
<gene>
    <name evidence="2" type="ORF">BDK61_3180</name>
</gene>
<dbReference type="AlphaFoldDB" id="A0A495R9I2"/>
<protein>
    <submittedName>
        <fullName evidence="2">Uncharacterized protein</fullName>
    </submittedName>
</protein>
<keyword evidence="1" id="KW-1133">Transmembrane helix</keyword>
<organism evidence="2 3">
    <name type="scientific">Haloarcula quadrata</name>
    <dbReference type="NCBI Taxonomy" id="182779"/>
    <lineage>
        <taxon>Archaea</taxon>
        <taxon>Methanobacteriati</taxon>
        <taxon>Methanobacteriota</taxon>
        <taxon>Stenosarchaea group</taxon>
        <taxon>Halobacteria</taxon>
        <taxon>Halobacteriales</taxon>
        <taxon>Haloarculaceae</taxon>
        <taxon>Haloarcula</taxon>
    </lineage>
</organism>
<proteinExistence type="predicted"/>
<sequence>MTVGENTRSRQLLIPIGGLALVFQSIAFEGTFGLIEHPGVSGVLRDVLSGGLLLVATVCLFGGVYLRLRSS</sequence>
<reference evidence="2 3" key="1">
    <citation type="submission" date="2018-10" db="EMBL/GenBank/DDBJ databases">
        <title>Genomic Encyclopedia of Archaeal and Bacterial Type Strains, Phase II (KMG-II): from individual species to whole genera.</title>
        <authorList>
            <person name="Goeker M."/>
        </authorList>
    </citation>
    <scope>NUCLEOTIDE SEQUENCE [LARGE SCALE GENOMIC DNA]</scope>
    <source>
        <strain evidence="2 3">DSM 11927</strain>
    </source>
</reference>
<accession>A0A495R9I2</accession>
<feature type="transmembrane region" description="Helical" evidence="1">
    <location>
        <begin position="12"/>
        <end position="35"/>
    </location>
</feature>
<keyword evidence="1" id="KW-0812">Transmembrane</keyword>